<evidence type="ECO:0000313" key="1">
    <source>
        <dbReference type="EMBL" id="THU70491.1"/>
    </source>
</evidence>
<proteinExistence type="predicted"/>
<organism evidence="1 2">
    <name type="scientific">Musa balbisiana</name>
    <name type="common">Banana</name>
    <dbReference type="NCBI Taxonomy" id="52838"/>
    <lineage>
        <taxon>Eukaryota</taxon>
        <taxon>Viridiplantae</taxon>
        <taxon>Streptophyta</taxon>
        <taxon>Embryophyta</taxon>
        <taxon>Tracheophyta</taxon>
        <taxon>Spermatophyta</taxon>
        <taxon>Magnoliopsida</taxon>
        <taxon>Liliopsida</taxon>
        <taxon>Zingiberales</taxon>
        <taxon>Musaceae</taxon>
        <taxon>Musa</taxon>
    </lineage>
</organism>
<gene>
    <name evidence="1" type="ORF">C4D60_Mb08t25580</name>
</gene>
<name>A0A4S8K6F7_MUSBA</name>
<reference evidence="1 2" key="1">
    <citation type="journal article" date="2019" name="Nat. Plants">
        <title>Genome sequencing of Musa balbisiana reveals subgenome evolution and function divergence in polyploid bananas.</title>
        <authorList>
            <person name="Yao X."/>
        </authorList>
    </citation>
    <scope>NUCLEOTIDE SEQUENCE [LARGE SCALE GENOMIC DNA]</scope>
    <source>
        <strain evidence="2">cv. DH-PKW</strain>
        <tissue evidence="1">Leaves</tissue>
    </source>
</reference>
<comment type="caution">
    <text evidence="1">The sequence shown here is derived from an EMBL/GenBank/DDBJ whole genome shotgun (WGS) entry which is preliminary data.</text>
</comment>
<keyword evidence="2" id="KW-1185">Reference proteome</keyword>
<evidence type="ECO:0000313" key="2">
    <source>
        <dbReference type="Proteomes" id="UP000317650"/>
    </source>
</evidence>
<dbReference type="Proteomes" id="UP000317650">
    <property type="component" value="Chromosome 8"/>
</dbReference>
<sequence>MSSGSTNQRYCVPSFTHSCLPSKPSGSSYRLSISTISSHSPASSSLFTLALKSSTSFWSLKVS</sequence>
<accession>A0A4S8K6F7</accession>
<dbReference type="EMBL" id="PYDT01000002">
    <property type="protein sequence ID" value="THU70491.1"/>
    <property type="molecule type" value="Genomic_DNA"/>
</dbReference>
<protein>
    <submittedName>
        <fullName evidence="1">Uncharacterized protein</fullName>
    </submittedName>
</protein>
<dbReference type="AlphaFoldDB" id="A0A4S8K6F7"/>